<name>A0A6M7U3Y2_RHILI</name>
<accession>A0A6M7U3Y2</accession>
<dbReference type="EMBL" id="LYTK01000001">
    <property type="protein sequence ID" value="OBQ72403.1"/>
    <property type="molecule type" value="Genomic_DNA"/>
</dbReference>
<evidence type="ECO:0000313" key="1">
    <source>
        <dbReference type="EMBL" id="OBQ72403.1"/>
    </source>
</evidence>
<sequence>MPNLVTGRRGSVPFAKIMKDNSDDPLTTPNTDTGKFYFNSEFQKVGYIKDIFAVDADFVTFPASGGTVFSPRQYYIPAGSNKNTCQIYVGCWQAGGRNFQQWFFYKEYFAAQYGYSFYPLIEVRPCLDFTVNKFRGPYIDISGGGTSNGTIFSYTSCSSRTRLIPDSGSGGPPGRNRAAIIVPNENSGLTDNNTATPPTKRCLVAVFDLPMHDEGIPDNSTMSSSGQEVVRFDKTSPGIARVALAGRTVTDTDSAHYILHEDRIPAKVMASGQVTVAAGATVNINTRLPMTELTYMDYMCKKTSETTYWHPPYINSFTSNANSFIYTMSGTTLSITSTCGFPIDITYVVYADSGEAPTSGGKKIFLKGNDGIGDFVQIKRPGSSDLGPNLNDIMLDTRLTYLPILAEGFLNWSSDFPAVLSGSDRFKGVRKANLTIPNPNGLFLFPKVGAVYNANPIPSGSGEPSAVWGEHGVFVNNATWQGQSTGWSTWANVLSSTSVDIFGSNNNPDNIQPSANFFNSQLKGLRYYIFGIPQSL</sequence>
<dbReference type="AlphaFoldDB" id="A0A6M7U3Y2"/>
<gene>
    <name evidence="1" type="ORF">A8145_06225</name>
</gene>
<dbReference type="Proteomes" id="UP000093737">
    <property type="component" value="Unassembled WGS sequence"/>
</dbReference>
<reference evidence="1 2" key="1">
    <citation type="submission" date="2016-05" db="EMBL/GenBank/DDBJ databases">
        <authorList>
            <person name="Ramsay J.P."/>
        </authorList>
    </citation>
    <scope>NUCLEOTIDE SEQUENCE [LARGE SCALE GENOMIC DNA]</scope>
    <source>
        <strain evidence="1 2">NZP2042</strain>
    </source>
</reference>
<comment type="caution">
    <text evidence="1">The sequence shown here is derived from an EMBL/GenBank/DDBJ whole genome shotgun (WGS) entry which is preliminary data.</text>
</comment>
<organism evidence="1 2">
    <name type="scientific">Rhizobium loti</name>
    <name type="common">Mesorhizobium loti</name>
    <dbReference type="NCBI Taxonomy" id="381"/>
    <lineage>
        <taxon>Bacteria</taxon>
        <taxon>Pseudomonadati</taxon>
        <taxon>Pseudomonadota</taxon>
        <taxon>Alphaproteobacteria</taxon>
        <taxon>Hyphomicrobiales</taxon>
        <taxon>Phyllobacteriaceae</taxon>
        <taxon>Mesorhizobium</taxon>
    </lineage>
</organism>
<evidence type="ECO:0000313" key="2">
    <source>
        <dbReference type="Proteomes" id="UP000093737"/>
    </source>
</evidence>
<protein>
    <submittedName>
        <fullName evidence="1">Uncharacterized protein</fullName>
    </submittedName>
</protein>
<dbReference type="RefSeq" id="WP_065005051.1">
    <property type="nucleotide sequence ID" value="NZ_CP033334.1"/>
</dbReference>
<proteinExistence type="predicted"/>